<evidence type="ECO:0000313" key="4">
    <source>
        <dbReference type="EMBL" id="KRK79499.1"/>
    </source>
</evidence>
<dbReference type="InterPro" id="IPR050680">
    <property type="entry name" value="YpeA/RimI_acetyltransf"/>
</dbReference>
<evidence type="ECO:0000256" key="1">
    <source>
        <dbReference type="ARBA" id="ARBA00022679"/>
    </source>
</evidence>
<feature type="domain" description="N-acetyltransferase" evidence="3">
    <location>
        <begin position="9"/>
        <end position="179"/>
    </location>
</feature>
<dbReference type="eggNOG" id="COG0456">
    <property type="taxonomic scope" value="Bacteria"/>
</dbReference>
<dbReference type="PROSITE" id="PS51186">
    <property type="entry name" value="GNAT"/>
    <property type="match status" value="1"/>
</dbReference>
<keyword evidence="4" id="KW-0645">Protease</keyword>
<dbReference type="EMBL" id="AZDZ01000014">
    <property type="protein sequence ID" value="KRK79499.1"/>
    <property type="molecule type" value="Genomic_DNA"/>
</dbReference>
<dbReference type="CDD" id="cd04301">
    <property type="entry name" value="NAT_SF"/>
    <property type="match status" value="1"/>
</dbReference>
<keyword evidence="4" id="KW-0378">Hydrolase</keyword>
<comment type="caution">
    <text evidence="4">The sequence shown here is derived from an EMBL/GenBank/DDBJ whole genome shotgun (WGS) entry which is preliminary data.</text>
</comment>
<dbReference type="GO" id="GO:0008233">
    <property type="term" value="F:peptidase activity"/>
    <property type="evidence" value="ECO:0007669"/>
    <property type="project" value="UniProtKB-KW"/>
</dbReference>
<organism evidence="4 5">
    <name type="scientific">Companilactobacillus nodensis DSM 19682 = JCM 14932 = NBRC 107160</name>
    <dbReference type="NCBI Taxonomy" id="1423775"/>
    <lineage>
        <taxon>Bacteria</taxon>
        <taxon>Bacillati</taxon>
        <taxon>Bacillota</taxon>
        <taxon>Bacilli</taxon>
        <taxon>Lactobacillales</taxon>
        <taxon>Lactobacillaceae</taxon>
        <taxon>Companilactobacillus</taxon>
    </lineage>
</organism>
<dbReference type="InterPro" id="IPR000182">
    <property type="entry name" value="GNAT_dom"/>
</dbReference>
<accession>A0A0R1K831</accession>
<dbReference type="GO" id="GO:0016747">
    <property type="term" value="F:acyltransferase activity, transferring groups other than amino-acyl groups"/>
    <property type="evidence" value="ECO:0007669"/>
    <property type="project" value="InterPro"/>
</dbReference>
<sequence>MVGVVMEDMKIHRCTIEDLKSLQEISRQTFAETFGPYNTDEHIKEYLERSYNDEVLGSELRESNSEFYFLMFDGKPVAYLKLNFGMNTLGYDAEEGNMELQRIYVLKEYYRHGFGKILFDKAVQEARDKKRTSICLGVWEHNDRALSFYTSMGFKKVSSHIFHMGDKPQTDYVLNMELN</sequence>
<evidence type="ECO:0000259" key="3">
    <source>
        <dbReference type="PROSITE" id="PS51186"/>
    </source>
</evidence>
<proteinExistence type="predicted"/>
<dbReference type="PANTHER" id="PTHR43420:SF47">
    <property type="entry name" value="N-ACETYLTRANSFERASE DOMAIN-CONTAINING PROTEIN"/>
    <property type="match status" value="1"/>
</dbReference>
<dbReference type="PANTHER" id="PTHR43420">
    <property type="entry name" value="ACETYLTRANSFERASE"/>
    <property type="match status" value="1"/>
</dbReference>
<keyword evidence="2" id="KW-0012">Acyltransferase</keyword>
<dbReference type="InterPro" id="IPR016181">
    <property type="entry name" value="Acyl_CoA_acyltransferase"/>
</dbReference>
<evidence type="ECO:0000256" key="2">
    <source>
        <dbReference type="ARBA" id="ARBA00023315"/>
    </source>
</evidence>
<keyword evidence="5" id="KW-1185">Reference proteome</keyword>
<dbReference type="PATRIC" id="fig|1423775.4.peg.645"/>
<dbReference type="OrthoDB" id="7205533at2"/>
<dbReference type="AlphaFoldDB" id="A0A0R1K831"/>
<name>A0A0R1K831_9LACO</name>
<reference evidence="4 5" key="1">
    <citation type="journal article" date="2015" name="Genome Announc.">
        <title>Expanding the biotechnology potential of lactobacilli through comparative genomics of 213 strains and associated genera.</title>
        <authorList>
            <person name="Sun Z."/>
            <person name="Harris H.M."/>
            <person name="McCann A."/>
            <person name="Guo C."/>
            <person name="Argimon S."/>
            <person name="Zhang W."/>
            <person name="Yang X."/>
            <person name="Jeffery I.B."/>
            <person name="Cooney J.C."/>
            <person name="Kagawa T.F."/>
            <person name="Liu W."/>
            <person name="Song Y."/>
            <person name="Salvetti E."/>
            <person name="Wrobel A."/>
            <person name="Rasinkangas P."/>
            <person name="Parkhill J."/>
            <person name="Rea M.C."/>
            <person name="O'Sullivan O."/>
            <person name="Ritari J."/>
            <person name="Douillard F.P."/>
            <person name="Paul Ross R."/>
            <person name="Yang R."/>
            <person name="Briner A.E."/>
            <person name="Felis G.E."/>
            <person name="de Vos W.M."/>
            <person name="Barrangou R."/>
            <person name="Klaenhammer T.R."/>
            <person name="Caufield P.W."/>
            <person name="Cui Y."/>
            <person name="Zhang H."/>
            <person name="O'Toole P.W."/>
        </authorList>
    </citation>
    <scope>NUCLEOTIDE SEQUENCE [LARGE SCALE GENOMIC DNA]</scope>
    <source>
        <strain evidence="4 5">DSM 19682</strain>
    </source>
</reference>
<gene>
    <name evidence="4" type="ORF">FD03_GL000632</name>
</gene>
<dbReference type="SUPFAM" id="SSF55729">
    <property type="entry name" value="Acyl-CoA N-acyltransferases (Nat)"/>
    <property type="match status" value="1"/>
</dbReference>
<protein>
    <submittedName>
        <fullName evidence="4">Protease synthase and sporulation negative regulatory protein pai 1</fullName>
    </submittedName>
</protein>
<dbReference type="Gene3D" id="3.40.630.30">
    <property type="match status" value="1"/>
</dbReference>
<keyword evidence="1" id="KW-0808">Transferase</keyword>
<evidence type="ECO:0000313" key="5">
    <source>
        <dbReference type="Proteomes" id="UP000051248"/>
    </source>
</evidence>
<dbReference type="GO" id="GO:0006508">
    <property type="term" value="P:proteolysis"/>
    <property type="evidence" value="ECO:0007669"/>
    <property type="project" value="UniProtKB-KW"/>
</dbReference>
<dbReference type="Pfam" id="PF00583">
    <property type="entry name" value="Acetyltransf_1"/>
    <property type="match status" value="1"/>
</dbReference>
<dbReference type="STRING" id="1423775.FD03_GL000632"/>
<dbReference type="Proteomes" id="UP000051248">
    <property type="component" value="Unassembled WGS sequence"/>
</dbReference>